<evidence type="ECO:0000256" key="1">
    <source>
        <dbReference type="SAM" id="SignalP"/>
    </source>
</evidence>
<reference evidence="2" key="1">
    <citation type="journal article" date="2001" name="Biochim. Biophys. Acta">
        <title>Molecular cloning, functional expression and characterization of p15, a novel fungal protein with potent neurite-inducing activity in PC12 cells.</title>
        <authorList>
            <person name="Wakatsuki S."/>
            <person name="Yokoyama T."/>
            <person name="Nakashima S."/>
            <person name="Nishimura A."/>
            <person name="Arioka M."/>
            <person name="Kitamoto K."/>
        </authorList>
    </citation>
    <scope>NUCLEOTIDE SEQUENCE</scope>
    <source>
        <strain evidence="2">HN1</strain>
    </source>
</reference>
<dbReference type="InterPro" id="IPR015141">
    <property type="entry name" value="PLipase_A2_prok/fun"/>
</dbReference>
<proteinExistence type="predicted"/>
<dbReference type="Pfam" id="PF09056">
    <property type="entry name" value="Phospholip_A2_3"/>
    <property type="match status" value="1"/>
</dbReference>
<dbReference type="GO" id="GO:0050482">
    <property type="term" value="P:arachidonate secretion"/>
    <property type="evidence" value="ECO:0007669"/>
    <property type="project" value="InterPro"/>
</dbReference>
<feature type="chain" id="PRO_5004321444" evidence="1">
    <location>
        <begin position="18"/>
        <end position="169"/>
    </location>
</feature>
<name>Q96TU1_9PEZI</name>
<dbReference type="PANTHER" id="PTHR40787:SF3">
    <property type="entry name" value="PROTEIN TRANSPORT PROTEIN SEC39"/>
    <property type="match status" value="1"/>
</dbReference>
<gene>
    <name evidence="2" type="primary">p15</name>
</gene>
<evidence type="ECO:0000313" key="2">
    <source>
        <dbReference type="EMBL" id="BAB70714.1"/>
    </source>
</evidence>
<accession>Q96TU1</accession>
<sequence>MKSFTFVVLALLPFSSALPFGLFHRGGIASRATIEETTDTLLFSTPIAQFEAARNAQNPSTLDWSSDGCSSSPDDPFGFDFLSSCHRHDFGYRNYKKQNRFTAPNKARIDTNFKTDMYNQCNTESNIFTRAACKAVADIYYEAVKTFGSKKRAAEALAARQMEENVAKA</sequence>
<dbReference type="AlphaFoldDB" id="Q96TU1"/>
<dbReference type="SUPFAM" id="SSF48619">
    <property type="entry name" value="Phospholipase A2, PLA2"/>
    <property type="match status" value="1"/>
</dbReference>
<dbReference type="EMBL" id="AB071215">
    <property type="protein sequence ID" value="BAB70714.1"/>
    <property type="molecule type" value="Genomic_DNA"/>
</dbReference>
<protein>
    <submittedName>
        <fullName evidence="2">p15</fullName>
    </submittedName>
</protein>
<dbReference type="GO" id="GO:0006644">
    <property type="term" value="P:phospholipid metabolic process"/>
    <property type="evidence" value="ECO:0007669"/>
    <property type="project" value="InterPro"/>
</dbReference>
<dbReference type="Gene3D" id="1.20.90.10">
    <property type="entry name" value="Phospholipase A2 domain"/>
    <property type="match status" value="1"/>
</dbReference>
<dbReference type="PANTHER" id="PTHR40787">
    <property type="entry name" value="SECRETED PROTEIN"/>
    <property type="match status" value="1"/>
</dbReference>
<dbReference type="InterPro" id="IPR036444">
    <property type="entry name" value="PLipase_A2_dom_sf"/>
</dbReference>
<dbReference type="GO" id="GO:0004623">
    <property type="term" value="F:phospholipase A2 activity"/>
    <property type="evidence" value="ECO:0007669"/>
    <property type="project" value="InterPro"/>
</dbReference>
<keyword evidence="1" id="KW-0732">Signal</keyword>
<organism evidence="2">
    <name type="scientific">Helicosporium sp. HN1</name>
    <dbReference type="NCBI Taxonomy" id="171189"/>
    <lineage>
        <taxon>Eukaryota</taxon>
        <taxon>Fungi</taxon>
        <taxon>Dikarya</taxon>
        <taxon>Ascomycota</taxon>
        <taxon>Pezizomycotina</taxon>
        <taxon>Dothideomycetes</taxon>
        <taxon>Dothideomycetes incertae sedis</taxon>
        <taxon>Tubeufiales</taxon>
        <taxon>Tubeufiaceae</taxon>
        <taxon>Helicosporium</taxon>
    </lineage>
</organism>
<feature type="signal peptide" evidence="1">
    <location>
        <begin position="1"/>
        <end position="17"/>
    </location>
</feature>